<accession>A0A2T5G2U0</accession>
<gene>
    <name evidence="2" type="ORF">CLG96_05075</name>
</gene>
<dbReference type="Proteomes" id="UP000244162">
    <property type="component" value="Unassembled WGS sequence"/>
</dbReference>
<keyword evidence="1" id="KW-1133">Transmembrane helix</keyword>
<proteinExistence type="predicted"/>
<dbReference type="OrthoDB" id="9814445at2"/>
<organism evidence="2 3">
    <name type="scientific">Sphingomonas oleivorans</name>
    <dbReference type="NCBI Taxonomy" id="1735121"/>
    <lineage>
        <taxon>Bacteria</taxon>
        <taxon>Pseudomonadati</taxon>
        <taxon>Pseudomonadota</taxon>
        <taxon>Alphaproteobacteria</taxon>
        <taxon>Sphingomonadales</taxon>
        <taxon>Sphingomonadaceae</taxon>
        <taxon>Sphingomonas</taxon>
    </lineage>
</organism>
<evidence type="ECO:0000256" key="1">
    <source>
        <dbReference type="SAM" id="Phobius"/>
    </source>
</evidence>
<reference evidence="2 3" key="1">
    <citation type="submission" date="2017-09" db="EMBL/GenBank/DDBJ databases">
        <title>Sphingomonas panjinensis sp.nov., isolated from oil-contaminated soil.</title>
        <authorList>
            <person name="Wang L."/>
            <person name="Chen L."/>
        </authorList>
    </citation>
    <scope>NUCLEOTIDE SEQUENCE [LARGE SCALE GENOMIC DNA]</scope>
    <source>
        <strain evidence="2 3">FW-11</strain>
    </source>
</reference>
<protein>
    <submittedName>
        <fullName evidence="2">Osmotic-shock protein</fullName>
    </submittedName>
</protein>
<keyword evidence="1" id="KW-0472">Membrane</keyword>
<dbReference type="EMBL" id="NWBU01000004">
    <property type="protein sequence ID" value="PTQ13462.1"/>
    <property type="molecule type" value="Genomic_DNA"/>
</dbReference>
<feature type="transmembrane region" description="Helical" evidence="1">
    <location>
        <begin position="71"/>
        <end position="93"/>
    </location>
</feature>
<evidence type="ECO:0000313" key="2">
    <source>
        <dbReference type="EMBL" id="PTQ13462.1"/>
    </source>
</evidence>
<name>A0A2T5G2U0_9SPHN</name>
<dbReference type="RefSeq" id="WP_107966694.1">
    <property type="nucleotide sequence ID" value="NZ_NWBU01000004.1"/>
</dbReference>
<dbReference type="GO" id="GO:0016020">
    <property type="term" value="C:membrane"/>
    <property type="evidence" value="ECO:0007669"/>
    <property type="project" value="InterPro"/>
</dbReference>
<dbReference type="Pfam" id="PF02325">
    <property type="entry name" value="CCB3_YggT"/>
    <property type="match status" value="1"/>
</dbReference>
<keyword evidence="1" id="KW-0812">Transmembrane</keyword>
<evidence type="ECO:0000313" key="3">
    <source>
        <dbReference type="Proteomes" id="UP000244162"/>
    </source>
</evidence>
<sequence>MIALFQIIDLLLRVLSWIIIIQAVLSWLVAFNVINVHNDLVRQFLQGLDRMTEPLYRPIRRILPDFGSLDLSPLVVLLLIQIVRSIILPNLIASLY</sequence>
<dbReference type="AlphaFoldDB" id="A0A2T5G2U0"/>
<keyword evidence="3" id="KW-1185">Reference proteome</keyword>
<feature type="transmembrane region" description="Helical" evidence="1">
    <location>
        <begin position="12"/>
        <end position="34"/>
    </location>
</feature>
<comment type="caution">
    <text evidence="2">The sequence shown here is derived from an EMBL/GenBank/DDBJ whole genome shotgun (WGS) entry which is preliminary data.</text>
</comment>
<dbReference type="InterPro" id="IPR003425">
    <property type="entry name" value="CCB3/YggT"/>
</dbReference>